<comment type="caution">
    <text evidence="1">The sequence shown here is derived from an EMBL/GenBank/DDBJ whole genome shotgun (WGS) entry which is preliminary data.</text>
</comment>
<name>A0A9X3CAP0_9FLAO</name>
<evidence type="ECO:0000313" key="1">
    <source>
        <dbReference type="EMBL" id="MCV9934694.1"/>
    </source>
</evidence>
<dbReference type="AlphaFoldDB" id="A0A9X3CAP0"/>
<reference evidence="1" key="1">
    <citation type="submission" date="2022-10" db="EMBL/GenBank/DDBJ databases">
        <title>Two novel species of Flavobacterium.</title>
        <authorList>
            <person name="Liu Q."/>
            <person name="Xin Y.-H."/>
        </authorList>
    </citation>
    <scope>NUCLEOTIDE SEQUENCE</scope>
    <source>
        <strain evidence="1">LS1R47</strain>
    </source>
</reference>
<accession>A0A9X3CAP0</accession>
<dbReference type="Proteomes" id="UP001151133">
    <property type="component" value="Unassembled WGS sequence"/>
</dbReference>
<proteinExistence type="predicted"/>
<evidence type="ECO:0000313" key="2">
    <source>
        <dbReference type="Proteomes" id="UP001151133"/>
    </source>
</evidence>
<gene>
    <name evidence="1" type="ORF">OIU80_20630</name>
</gene>
<dbReference type="EMBL" id="JAOZEV010000039">
    <property type="protein sequence ID" value="MCV9934694.1"/>
    <property type="molecule type" value="Genomic_DNA"/>
</dbReference>
<dbReference type="RefSeq" id="WP_264288856.1">
    <property type="nucleotide sequence ID" value="NZ_JAOZEV010000039.1"/>
</dbReference>
<sequence length="197" mass="24044">MINEVLTNLTYLFYPREICPWNESEKYLQSEEYKRLQSTIDFFYSDKNQKIRNVIKKDFELDLTFKDFEDHSRRESQDRCFTFFLNVIEDGELHSITLYLSFLSPYYIIRHLEHKNNPFFSKLRIEELESEKKDPRKIKDLILDLETIVENKLLYTKFPQEMMSTIIKDVSFQDTYLGYFKMFNAFFNNTYINQDND</sequence>
<keyword evidence="2" id="KW-1185">Reference proteome</keyword>
<organism evidence="1 2">
    <name type="scientific">Flavobacterium frigoritolerans</name>
    <dbReference type="NCBI Taxonomy" id="2987686"/>
    <lineage>
        <taxon>Bacteria</taxon>
        <taxon>Pseudomonadati</taxon>
        <taxon>Bacteroidota</taxon>
        <taxon>Flavobacteriia</taxon>
        <taxon>Flavobacteriales</taxon>
        <taxon>Flavobacteriaceae</taxon>
        <taxon>Flavobacterium</taxon>
    </lineage>
</organism>
<protein>
    <submittedName>
        <fullName evidence="1">Uncharacterized protein</fullName>
    </submittedName>
</protein>